<organism evidence="8 9">
    <name type="scientific">Coleophoma crateriformis</name>
    <dbReference type="NCBI Taxonomy" id="565419"/>
    <lineage>
        <taxon>Eukaryota</taxon>
        <taxon>Fungi</taxon>
        <taxon>Dikarya</taxon>
        <taxon>Ascomycota</taxon>
        <taxon>Pezizomycotina</taxon>
        <taxon>Leotiomycetes</taxon>
        <taxon>Helotiales</taxon>
        <taxon>Dermateaceae</taxon>
        <taxon>Coleophoma</taxon>
    </lineage>
</organism>
<evidence type="ECO:0000256" key="5">
    <source>
        <dbReference type="SAM" id="MobiDB-lite"/>
    </source>
</evidence>
<feature type="region of interest" description="Disordered" evidence="5">
    <location>
        <begin position="186"/>
        <end position="206"/>
    </location>
</feature>
<dbReference type="GO" id="GO:0000981">
    <property type="term" value="F:DNA-binding transcription factor activity, RNA polymerase II-specific"/>
    <property type="evidence" value="ECO:0007669"/>
    <property type="project" value="InterPro"/>
</dbReference>
<keyword evidence="6" id="KW-0472">Membrane</keyword>
<evidence type="ECO:0000313" key="8">
    <source>
        <dbReference type="EMBL" id="RDW76085.1"/>
    </source>
</evidence>
<sequence>MDRQADADAASKTTYRQERLPIARKPDVAARRPIALPNINHPPHDRQRVRRACECCRKKKIKCNGEEPCQRCIDYGVHCEYADYVAPIKPGDNGNIEQLENRIASMESLFRQFLERFENGNLGPTLPSAPFARVNAAAAEPPPAESSEVPNTLVGIESPGRDAALDGQSLECDEAGEFDIRNNSCNDNYDLDNEEPDSPSHSHCYADGFGELDTDTTGQLRYVGLGSTASVVDTCVGLRRHIYEGLEKKGIENEETIFRSPEATVTEAAIPTAQDMLSREMPSRPLICFLMDTFSADLYFLFPIIAKDDINAIYDTLQRDEVVDTSLAAIFFAVLAISALLIPPNHEIFAKVDARYQNMNCSASFYSTSLWFSNFPQRNMARRNGKLQDNVVALGLLSMYLAAIGSQAEAWIMIGNAIRHGQDLGLHRSPERLQLPQKERSRRRYLWWCLYVLERQLSTALGRPLSIDDADCDVEVPCKDTDPSHFEETTGFVSMIHLHKILGTILKTVNSVKNADSWREVTKYDELRKRIRDSNVALHTWAKEKVPQEIRTAQSGKNLIQKHVALSAFFCAVMLLHRIFMSNPHRPSPLADPQAQLQCAKAARDCIQGATDFLQCVPRSHFLVFHGQYVFVSAIVLLQCIRGSNDHQYIASDLCHVQSALDSLRALESSWVGAKKCRAIAEEYLEFTYHVLQAGRKGVCNFEHGTTRKPSSRRHSHTRPSAKRGLDYGESKSQSPTKSFKKRRSQNPRPHPSTETSIALACQSSGELGESLSRSRSNNISGTPPRLRGILKKPQVHVPAPPEMDGSYFDNVIDNGLGPMLTPQGVSFLPEGFFPNADFAFGSSDLSMLLPDFRNTWDGNEVL</sequence>
<protein>
    <recommendedName>
        <fullName evidence="7">Zn(2)-C6 fungal-type domain-containing protein</fullName>
    </recommendedName>
</protein>
<dbReference type="PROSITE" id="PS50048">
    <property type="entry name" value="ZN2_CY6_FUNGAL_2"/>
    <property type="match status" value="1"/>
</dbReference>
<dbReference type="AlphaFoldDB" id="A0A3D8RQ08"/>
<keyword evidence="6" id="KW-1133">Transmembrane helix</keyword>
<gene>
    <name evidence="8" type="ORF">BP5796_06906</name>
</gene>
<dbReference type="CDD" id="cd12148">
    <property type="entry name" value="fungal_TF_MHR"/>
    <property type="match status" value="1"/>
</dbReference>
<reference evidence="8 9" key="1">
    <citation type="journal article" date="2018" name="IMA Fungus">
        <title>IMA Genome-F 9: Draft genome sequence of Annulohypoxylon stygium, Aspergillus mulundensis, Berkeleyomyces basicola (syn. Thielaviopsis basicola), Ceratocystis smalleyi, two Cercospora beticola strains, Coleophoma cylindrospora, Fusarium fracticaudum, Phialophora cf. hyalina, and Morchella septimelata.</title>
        <authorList>
            <person name="Wingfield B.D."/>
            <person name="Bills G.F."/>
            <person name="Dong Y."/>
            <person name="Huang W."/>
            <person name="Nel W.J."/>
            <person name="Swalarsk-Parry B.S."/>
            <person name="Vaghefi N."/>
            <person name="Wilken P.M."/>
            <person name="An Z."/>
            <person name="de Beer Z.W."/>
            <person name="De Vos L."/>
            <person name="Chen L."/>
            <person name="Duong T.A."/>
            <person name="Gao Y."/>
            <person name="Hammerbacher A."/>
            <person name="Kikkert J.R."/>
            <person name="Li Y."/>
            <person name="Li H."/>
            <person name="Li K."/>
            <person name="Li Q."/>
            <person name="Liu X."/>
            <person name="Ma X."/>
            <person name="Naidoo K."/>
            <person name="Pethybridge S.J."/>
            <person name="Sun J."/>
            <person name="Steenkamp E.T."/>
            <person name="van der Nest M.A."/>
            <person name="van Wyk S."/>
            <person name="Wingfield M.J."/>
            <person name="Xiong C."/>
            <person name="Yue Q."/>
            <person name="Zhang X."/>
        </authorList>
    </citation>
    <scope>NUCLEOTIDE SEQUENCE [LARGE SCALE GENOMIC DNA]</scope>
    <source>
        <strain evidence="8 9">BP5796</strain>
    </source>
</reference>
<dbReference type="SUPFAM" id="SSF57701">
    <property type="entry name" value="Zn2/Cys6 DNA-binding domain"/>
    <property type="match status" value="1"/>
</dbReference>
<feature type="compositionally biased region" description="Basic and acidic residues" evidence="5">
    <location>
        <begin position="15"/>
        <end position="30"/>
    </location>
</feature>
<dbReference type="PROSITE" id="PS00463">
    <property type="entry name" value="ZN2_CY6_FUNGAL_1"/>
    <property type="match status" value="1"/>
</dbReference>
<proteinExistence type="predicted"/>
<dbReference type="OrthoDB" id="424974at2759"/>
<dbReference type="GO" id="GO:0005634">
    <property type="term" value="C:nucleus"/>
    <property type="evidence" value="ECO:0007669"/>
    <property type="project" value="UniProtKB-SubCell"/>
</dbReference>
<keyword evidence="4" id="KW-0539">Nucleus</keyword>
<feature type="compositionally biased region" description="Basic residues" evidence="5">
    <location>
        <begin position="710"/>
        <end position="722"/>
    </location>
</feature>
<dbReference type="GO" id="GO:0008270">
    <property type="term" value="F:zinc ion binding"/>
    <property type="evidence" value="ECO:0007669"/>
    <property type="project" value="InterPro"/>
</dbReference>
<dbReference type="GO" id="GO:0003677">
    <property type="term" value="F:DNA binding"/>
    <property type="evidence" value="ECO:0007669"/>
    <property type="project" value="UniProtKB-KW"/>
</dbReference>
<feature type="domain" description="Zn(2)-C6 fungal-type" evidence="7">
    <location>
        <begin position="52"/>
        <end position="81"/>
    </location>
</feature>
<dbReference type="PANTHER" id="PTHR46910:SF3">
    <property type="entry name" value="HALOTOLERANCE PROTEIN 9-RELATED"/>
    <property type="match status" value="1"/>
</dbReference>
<dbReference type="Proteomes" id="UP000256328">
    <property type="component" value="Unassembled WGS sequence"/>
</dbReference>
<dbReference type="InterPro" id="IPR001138">
    <property type="entry name" value="Zn2Cys6_DnaBD"/>
</dbReference>
<evidence type="ECO:0000256" key="1">
    <source>
        <dbReference type="ARBA" id="ARBA00004123"/>
    </source>
</evidence>
<comment type="subcellular location">
    <subcellularLocation>
        <location evidence="1">Nucleus</location>
    </subcellularLocation>
</comment>
<dbReference type="InterPro" id="IPR007219">
    <property type="entry name" value="XnlR_reg_dom"/>
</dbReference>
<dbReference type="EMBL" id="PDLN01000009">
    <property type="protein sequence ID" value="RDW76085.1"/>
    <property type="molecule type" value="Genomic_DNA"/>
</dbReference>
<dbReference type="Gene3D" id="4.10.240.10">
    <property type="entry name" value="Zn(2)-C6 fungal-type DNA-binding domain"/>
    <property type="match status" value="1"/>
</dbReference>
<dbReference type="InterPro" id="IPR036864">
    <property type="entry name" value="Zn2-C6_fun-type_DNA-bd_sf"/>
</dbReference>
<dbReference type="SMART" id="SM00066">
    <property type="entry name" value="GAL4"/>
    <property type="match status" value="1"/>
</dbReference>
<evidence type="ECO:0000256" key="2">
    <source>
        <dbReference type="ARBA" id="ARBA00022723"/>
    </source>
</evidence>
<feature type="compositionally biased region" description="Low complexity" evidence="5">
    <location>
        <begin position="136"/>
        <end position="151"/>
    </location>
</feature>
<dbReference type="Pfam" id="PF00172">
    <property type="entry name" value="Zn_clus"/>
    <property type="match status" value="1"/>
</dbReference>
<dbReference type="Pfam" id="PF04082">
    <property type="entry name" value="Fungal_trans"/>
    <property type="match status" value="1"/>
</dbReference>
<dbReference type="PANTHER" id="PTHR46910">
    <property type="entry name" value="TRANSCRIPTION FACTOR PDR1"/>
    <property type="match status" value="1"/>
</dbReference>
<feature type="region of interest" description="Disordered" evidence="5">
    <location>
        <begin position="136"/>
        <end position="160"/>
    </location>
</feature>
<dbReference type="InterPro" id="IPR050987">
    <property type="entry name" value="AtrR-like"/>
</dbReference>
<evidence type="ECO:0000256" key="3">
    <source>
        <dbReference type="ARBA" id="ARBA00023125"/>
    </source>
</evidence>
<keyword evidence="9" id="KW-1185">Reference proteome</keyword>
<comment type="caution">
    <text evidence="8">The sequence shown here is derived from an EMBL/GenBank/DDBJ whole genome shotgun (WGS) entry which is preliminary data.</text>
</comment>
<keyword evidence="2" id="KW-0479">Metal-binding</keyword>
<name>A0A3D8RQ08_9HELO</name>
<dbReference type="GO" id="GO:0006351">
    <property type="term" value="P:DNA-templated transcription"/>
    <property type="evidence" value="ECO:0007669"/>
    <property type="project" value="InterPro"/>
</dbReference>
<dbReference type="CDD" id="cd00067">
    <property type="entry name" value="GAL4"/>
    <property type="match status" value="1"/>
</dbReference>
<feature type="region of interest" description="Disordered" evidence="5">
    <location>
        <begin position="703"/>
        <end position="756"/>
    </location>
</feature>
<feature type="transmembrane region" description="Helical" evidence="6">
    <location>
        <begin position="325"/>
        <end position="342"/>
    </location>
</feature>
<feature type="region of interest" description="Disordered" evidence="5">
    <location>
        <begin position="1"/>
        <end position="43"/>
    </location>
</feature>
<keyword evidence="3" id="KW-0238">DNA-binding</keyword>
<evidence type="ECO:0000256" key="6">
    <source>
        <dbReference type="SAM" id="Phobius"/>
    </source>
</evidence>
<feature type="compositionally biased region" description="Low complexity" evidence="5">
    <location>
        <begin position="769"/>
        <end position="779"/>
    </location>
</feature>
<evidence type="ECO:0000313" key="9">
    <source>
        <dbReference type="Proteomes" id="UP000256328"/>
    </source>
</evidence>
<dbReference type="SMART" id="SM00906">
    <property type="entry name" value="Fungal_trans"/>
    <property type="match status" value="1"/>
</dbReference>
<evidence type="ECO:0000259" key="7">
    <source>
        <dbReference type="PROSITE" id="PS50048"/>
    </source>
</evidence>
<accession>A0A3D8RQ08</accession>
<feature type="transmembrane region" description="Helical" evidence="6">
    <location>
        <begin position="286"/>
        <end position="305"/>
    </location>
</feature>
<evidence type="ECO:0000256" key="4">
    <source>
        <dbReference type="ARBA" id="ARBA00023242"/>
    </source>
</evidence>
<keyword evidence="6" id="KW-0812">Transmembrane</keyword>
<feature type="region of interest" description="Disordered" evidence="5">
    <location>
        <begin position="769"/>
        <end position="788"/>
    </location>
</feature>